<feature type="compositionally biased region" description="Basic and acidic residues" evidence="1">
    <location>
        <begin position="41"/>
        <end position="50"/>
    </location>
</feature>
<comment type="caution">
    <text evidence="2">The sequence shown here is derived from an EMBL/GenBank/DDBJ whole genome shotgun (WGS) entry which is preliminary data.</text>
</comment>
<evidence type="ECO:0000313" key="2">
    <source>
        <dbReference type="EMBL" id="TYT63711.1"/>
    </source>
</evidence>
<dbReference type="Proteomes" id="UP000324104">
    <property type="component" value="Unassembled WGS sequence"/>
</dbReference>
<dbReference type="AlphaFoldDB" id="A0A5D5AXN0"/>
<protein>
    <submittedName>
        <fullName evidence="2">Uncharacterized protein</fullName>
    </submittedName>
</protein>
<organism evidence="2 3">
    <name type="scientific">Natrialba swarupiae</name>
    <dbReference type="NCBI Taxonomy" id="2448032"/>
    <lineage>
        <taxon>Archaea</taxon>
        <taxon>Methanobacteriati</taxon>
        <taxon>Methanobacteriota</taxon>
        <taxon>Stenosarchaea group</taxon>
        <taxon>Halobacteria</taxon>
        <taxon>Halobacteriales</taxon>
        <taxon>Natrialbaceae</taxon>
        <taxon>Natrialba</taxon>
    </lineage>
</organism>
<reference evidence="2 3" key="1">
    <citation type="submission" date="2019-08" db="EMBL/GenBank/DDBJ databases">
        <title>Archaea genome.</title>
        <authorList>
            <person name="Kajale S."/>
            <person name="Shouche Y."/>
            <person name="Deshpande N."/>
            <person name="Sharma A."/>
        </authorList>
    </citation>
    <scope>NUCLEOTIDE SEQUENCE [LARGE SCALE GENOMIC DNA]</scope>
    <source>
        <strain evidence="2 3">ESP3B_9</strain>
    </source>
</reference>
<proteinExistence type="predicted"/>
<accession>A0A5D5AXN0</accession>
<evidence type="ECO:0000313" key="3">
    <source>
        <dbReference type="Proteomes" id="UP000324104"/>
    </source>
</evidence>
<keyword evidence="3" id="KW-1185">Reference proteome</keyword>
<gene>
    <name evidence="2" type="ORF">FYC77_00330</name>
</gene>
<name>A0A5D5AXN0_9EURY</name>
<feature type="compositionally biased region" description="Basic and acidic residues" evidence="1">
    <location>
        <begin position="8"/>
        <end position="22"/>
    </location>
</feature>
<dbReference type="EMBL" id="VTAW01000001">
    <property type="protein sequence ID" value="TYT63711.1"/>
    <property type="molecule type" value="Genomic_DNA"/>
</dbReference>
<feature type="region of interest" description="Disordered" evidence="1">
    <location>
        <begin position="1"/>
        <end position="66"/>
    </location>
</feature>
<sequence length="66" mass="6817">MVSWECPTKPREASGLDPEAVHVPDVPPVGSPPAGVGTDGRSTHVADRDGGVQAVTGSRRFRGPDP</sequence>
<evidence type="ECO:0000256" key="1">
    <source>
        <dbReference type="SAM" id="MobiDB-lite"/>
    </source>
</evidence>